<evidence type="ECO:0000313" key="3">
    <source>
        <dbReference type="Proteomes" id="UP000019804"/>
    </source>
</evidence>
<sequence>MAIILLGAMYWAYTSAMHVLLPKSRPTEWARIGSRFIVLMWYLESYSAVRQFPVDGVVFVYSIYKNATVAVTKIELKKKATTNPSGY</sequence>
<name>A0A017SSV1_ASPRC</name>
<dbReference type="HOGENOM" id="CLU_2482973_0_0_1"/>
<keyword evidence="3" id="KW-1185">Reference proteome</keyword>
<dbReference type="GeneID" id="63695747"/>
<feature type="chain" id="PRO_5001499600" evidence="1">
    <location>
        <begin position="17"/>
        <end position="87"/>
    </location>
</feature>
<reference evidence="3" key="1">
    <citation type="journal article" date="2014" name="Nat. Commun.">
        <title>Genomic adaptations of the halophilic Dead Sea filamentous fungus Eurotium rubrum.</title>
        <authorList>
            <person name="Kis-Papo T."/>
            <person name="Weig A.R."/>
            <person name="Riley R."/>
            <person name="Persoh D."/>
            <person name="Salamov A."/>
            <person name="Sun H."/>
            <person name="Lipzen A."/>
            <person name="Wasser S.P."/>
            <person name="Rambold G."/>
            <person name="Grigoriev I.V."/>
            <person name="Nevo E."/>
        </authorList>
    </citation>
    <scope>NUCLEOTIDE SEQUENCE [LARGE SCALE GENOMIC DNA]</scope>
    <source>
        <strain evidence="3">CBS 135680</strain>
    </source>
</reference>
<dbReference type="Proteomes" id="UP000019804">
    <property type="component" value="Unassembled WGS sequence"/>
</dbReference>
<feature type="signal peptide" evidence="1">
    <location>
        <begin position="1"/>
        <end position="16"/>
    </location>
</feature>
<evidence type="ECO:0000313" key="2">
    <source>
        <dbReference type="EMBL" id="EYE99669.1"/>
    </source>
</evidence>
<proteinExistence type="predicted"/>
<keyword evidence="1" id="KW-0732">Signal</keyword>
<dbReference type="AlphaFoldDB" id="A0A017SSV1"/>
<dbReference type="RefSeq" id="XP_040643357.1">
    <property type="nucleotide sequence ID" value="XM_040780623.1"/>
</dbReference>
<organism evidence="2 3">
    <name type="scientific">Aspergillus ruber (strain CBS 135680)</name>
    <dbReference type="NCBI Taxonomy" id="1388766"/>
    <lineage>
        <taxon>Eukaryota</taxon>
        <taxon>Fungi</taxon>
        <taxon>Dikarya</taxon>
        <taxon>Ascomycota</taxon>
        <taxon>Pezizomycotina</taxon>
        <taxon>Eurotiomycetes</taxon>
        <taxon>Eurotiomycetidae</taxon>
        <taxon>Eurotiales</taxon>
        <taxon>Aspergillaceae</taxon>
        <taxon>Aspergillus</taxon>
        <taxon>Aspergillus subgen. Aspergillus</taxon>
    </lineage>
</organism>
<dbReference type="EMBL" id="KK088411">
    <property type="protein sequence ID" value="EYE99669.1"/>
    <property type="molecule type" value="Genomic_DNA"/>
</dbReference>
<accession>A0A017SSV1</accession>
<protein>
    <submittedName>
        <fullName evidence="2">Uncharacterized protein</fullName>
    </submittedName>
</protein>
<evidence type="ECO:0000256" key="1">
    <source>
        <dbReference type="SAM" id="SignalP"/>
    </source>
</evidence>
<gene>
    <name evidence="2" type="ORF">EURHEDRAFT_407657</name>
</gene>